<evidence type="ECO:0000256" key="1">
    <source>
        <dbReference type="SAM" id="Coils"/>
    </source>
</evidence>
<keyword evidence="1" id="KW-0175">Coiled coil</keyword>
<dbReference type="RefSeq" id="WP_201244258.1">
    <property type="nucleotide sequence ID" value="NZ_NHSF01000025.1"/>
</dbReference>
<proteinExistence type="predicted"/>
<dbReference type="Proteomes" id="UP001296967">
    <property type="component" value="Unassembled WGS sequence"/>
</dbReference>
<accession>A0AAJ0UFB1</accession>
<feature type="region of interest" description="Disordered" evidence="2">
    <location>
        <begin position="1"/>
        <end position="28"/>
    </location>
</feature>
<feature type="coiled-coil region" evidence="1">
    <location>
        <begin position="64"/>
        <end position="91"/>
    </location>
</feature>
<feature type="compositionally biased region" description="Low complexity" evidence="2">
    <location>
        <begin position="19"/>
        <end position="28"/>
    </location>
</feature>
<comment type="caution">
    <text evidence="3">The sequence shown here is derived from an EMBL/GenBank/DDBJ whole genome shotgun (WGS) entry which is preliminary data.</text>
</comment>
<evidence type="ECO:0000313" key="4">
    <source>
        <dbReference type="Proteomes" id="UP001296967"/>
    </source>
</evidence>
<sequence length="99" mass="11130">MRKTASAARGATDCLEMGTQPQAQAQTQTQTEAKVIQLERYRAERIDASVSAVRHRLIELQRARIQAELSAGRLLRELAALQRELRDCRARLIQCGVID</sequence>
<reference evidence="3" key="1">
    <citation type="submission" date="2017-05" db="EMBL/GenBank/DDBJ databases">
        <authorList>
            <person name="Imhoff J.F."/>
            <person name="Rahn T."/>
            <person name="Kuenzel S."/>
            <person name="Neulinger S.C."/>
        </authorList>
    </citation>
    <scope>NUCLEOTIDE SEQUENCE</scope>
    <source>
        <strain evidence="3">DSM 4395</strain>
    </source>
</reference>
<evidence type="ECO:0000256" key="2">
    <source>
        <dbReference type="SAM" id="MobiDB-lite"/>
    </source>
</evidence>
<evidence type="ECO:0000313" key="3">
    <source>
        <dbReference type="EMBL" id="MBK5929840.1"/>
    </source>
</evidence>
<dbReference type="AlphaFoldDB" id="A0AAJ0UFB1"/>
<gene>
    <name evidence="3" type="ORF">CCR82_04675</name>
</gene>
<dbReference type="EMBL" id="NHSF01000025">
    <property type="protein sequence ID" value="MBK5929840.1"/>
    <property type="molecule type" value="Genomic_DNA"/>
</dbReference>
<organism evidence="3 4">
    <name type="scientific">Halochromatium salexigens</name>
    <name type="common">Chromatium salexigens</name>
    <dbReference type="NCBI Taxonomy" id="49447"/>
    <lineage>
        <taxon>Bacteria</taxon>
        <taxon>Pseudomonadati</taxon>
        <taxon>Pseudomonadota</taxon>
        <taxon>Gammaproteobacteria</taxon>
        <taxon>Chromatiales</taxon>
        <taxon>Chromatiaceae</taxon>
        <taxon>Halochromatium</taxon>
    </lineage>
</organism>
<reference evidence="3" key="2">
    <citation type="journal article" date="2020" name="Microorganisms">
        <title>Osmotic Adaptation and Compatible Solute Biosynthesis of Phototrophic Bacteria as Revealed from Genome Analyses.</title>
        <authorList>
            <person name="Imhoff J.F."/>
            <person name="Rahn T."/>
            <person name="Kunzel S."/>
            <person name="Keller A."/>
            <person name="Neulinger S.C."/>
        </authorList>
    </citation>
    <scope>NUCLEOTIDE SEQUENCE</scope>
    <source>
        <strain evidence="3">DSM 4395</strain>
    </source>
</reference>
<keyword evidence="4" id="KW-1185">Reference proteome</keyword>
<name>A0AAJ0UFB1_HALSE</name>
<protein>
    <submittedName>
        <fullName evidence="3">Uncharacterized protein</fullName>
    </submittedName>
</protein>